<reference evidence="1" key="1">
    <citation type="journal article" date="2014" name="Front. Microbiol.">
        <title>High frequency of phylogenetically diverse reductive dehalogenase-homologous genes in deep subseafloor sedimentary metagenomes.</title>
        <authorList>
            <person name="Kawai M."/>
            <person name="Futagami T."/>
            <person name="Toyoda A."/>
            <person name="Takaki Y."/>
            <person name="Nishi S."/>
            <person name="Hori S."/>
            <person name="Arai W."/>
            <person name="Tsubouchi T."/>
            <person name="Morono Y."/>
            <person name="Uchiyama I."/>
            <person name="Ito T."/>
            <person name="Fujiyama A."/>
            <person name="Inagaki F."/>
            <person name="Takami H."/>
        </authorList>
    </citation>
    <scope>NUCLEOTIDE SEQUENCE</scope>
    <source>
        <strain evidence="1">Expedition CK06-06</strain>
    </source>
</reference>
<dbReference type="AlphaFoldDB" id="X1NKX9"/>
<dbReference type="EMBL" id="BARV01032033">
    <property type="protein sequence ID" value="GAI44268.1"/>
    <property type="molecule type" value="Genomic_DNA"/>
</dbReference>
<sequence length="91" mass="10121">MPGVTYQDHGARADFIIPGKLDKGGAINLISPDGIISKNCVGQATSGYLVEVEKVTMAQMEEWKQQYPEAFEREYDPASGLRFNAWVEKDI</sequence>
<evidence type="ECO:0000313" key="1">
    <source>
        <dbReference type="EMBL" id="GAI44268.1"/>
    </source>
</evidence>
<gene>
    <name evidence="1" type="ORF">S06H3_50577</name>
</gene>
<proteinExistence type="predicted"/>
<comment type="caution">
    <text evidence="1">The sequence shown here is derived from an EMBL/GenBank/DDBJ whole genome shotgun (WGS) entry which is preliminary data.</text>
</comment>
<accession>X1NKX9</accession>
<organism evidence="1">
    <name type="scientific">marine sediment metagenome</name>
    <dbReference type="NCBI Taxonomy" id="412755"/>
    <lineage>
        <taxon>unclassified sequences</taxon>
        <taxon>metagenomes</taxon>
        <taxon>ecological metagenomes</taxon>
    </lineage>
</organism>
<dbReference type="Gene3D" id="2.40.40.20">
    <property type="match status" value="1"/>
</dbReference>
<protein>
    <submittedName>
        <fullName evidence="1">Uncharacterized protein</fullName>
    </submittedName>
</protein>
<name>X1NKX9_9ZZZZ</name>